<dbReference type="SUPFAM" id="SSF51735">
    <property type="entry name" value="NAD(P)-binding Rossmann-fold domains"/>
    <property type="match status" value="1"/>
</dbReference>
<sequence>MLIAVAGATGAVGVRVIRQAELAGHETLPIARSLGIDLLSGEGLRLDGVDAVIDVSGVTATSARKSVAFFTRATQNLLRAAREAEVKHYVPLSIVGATKAPHGYYAGKARQEELVAAGSVPWTVLRATQFFEFAEQYAVKTGPWRALPEMRCQPVAAETVAERLVELASEFSQRQALETAGPDRMSMADVLRTRLAAKGESRRVVELALPGAFGRALRDGTLIPSSKALIAGPSCAEWARA</sequence>
<gene>
    <name evidence="2" type="ORF">JD292_11230</name>
</gene>
<dbReference type="AlphaFoldDB" id="A0A934UYJ1"/>
<dbReference type="InterPro" id="IPR036291">
    <property type="entry name" value="NAD(P)-bd_dom_sf"/>
</dbReference>
<accession>A0A934UYJ1</accession>
<evidence type="ECO:0000259" key="1">
    <source>
        <dbReference type="Pfam" id="PF13460"/>
    </source>
</evidence>
<comment type="caution">
    <text evidence="2">The sequence shown here is derived from an EMBL/GenBank/DDBJ whole genome shotgun (WGS) entry which is preliminary data.</text>
</comment>
<dbReference type="PANTHER" id="PTHR12126">
    <property type="entry name" value="NADH-UBIQUINONE OXIDOREDUCTASE 39 KDA SUBUNIT-RELATED"/>
    <property type="match status" value="1"/>
</dbReference>
<feature type="domain" description="NAD(P)-binding" evidence="1">
    <location>
        <begin position="46"/>
        <end position="168"/>
    </location>
</feature>
<dbReference type="InterPro" id="IPR016040">
    <property type="entry name" value="NAD(P)-bd_dom"/>
</dbReference>
<dbReference type="EMBL" id="JAEHOI010000011">
    <property type="protein sequence ID" value="MBK0422643.1"/>
    <property type="molecule type" value="Genomic_DNA"/>
</dbReference>
<dbReference type="PANTHER" id="PTHR12126:SF11">
    <property type="entry name" value="NADH DEHYDROGENASE [UBIQUINONE] 1 ALPHA SUBCOMPLEX SUBUNIT 9, MITOCHONDRIAL"/>
    <property type="match status" value="1"/>
</dbReference>
<organism evidence="2 3">
    <name type="scientific">Leucobacter edaphi</name>
    <dbReference type="NCBI Taxonomy" id="2796472"/>
    <lineage>
        <taxon>Bacteria</taxon>
        <taxon>Bacillati</taxon>
        <taxon>Actinomycetota</taxon>
        <taxon>Actinomycetes</taxon>
        <taxon>Micrococcales</taxon>
        <taxon>Microbacteriaceae</taxon>
        <taxon>Leucobacter</taxon>
    </lineage>
</organism>
<reference evidence="2" key="1">
    <citation type="submission" date="2020-12" db="EMBL/GenBank/DDBJ databases">
        <title>Leucobacter sp. CAS2, isolated from Chromium sludge.</title>
        <authorList>
            <person name="Xu Z."/>
        </authorList>
    </citation>
    <scope>NUCLEOTIDE SEQUENCE</scope>
    <source>
        <strain evidence="2">CSA2</strain>
    </source>
</reference>
<dbReference type="Pfam" id="PF13460">
    <property type="entry name" value="NAD_binding_10"/>
    <property type="match status" value="1"/>
</dbReference>
<keyword evidence="3" id="KW-1185">Reference proteome</keyword>
<dbReference type="RefSeq" id="WP_200132841.1">
    <property type="nucleotide sequence ID" value="NZ_JAEHOI010000011.1"/>
</dbReference>
<protein>
    <submittedName>
        <fullName evidence="2">NAD(P)H-binding protein</fullName>
    </submittedName>
</protein>
<dbReference type="InterPro" id="IPR051207">
    <property type="entry name" value="ComplexI_NDUFA9_subunit"/>
</dbReference>
<evidence type="ECO:0000313" key="3">
    <source>
        <dbReference type="Proteomes" id="UP000618733"/>
    </source>
</evidence>
<dbReference type="Proteomes" id="UP000618733">
    <property type="component" value="Unassembled WGS sequence"/>
</dbReference>
<evidence type="ECO:0000313" key="2">
    <source>
        <dbReference type="EMBL" id="MBK0422643.1"/>
    </source>
</evidence>
<name>A0A934UYJ1_9MICO</name>
<dbReference type="Gene3D" id="3.40.50.720">
    <property type="entry name" value="NAD(P)-binding Rossmann-like Domain"/>
    <property type="match status" value="1"/>
</dbReference>
<dbReference type="GO" id="GO:0044877">
    <property type="term" value="F:protein-containing complex binding"/>
    <property type="evidence" value="ECO:0007669"/>
    <property type="project" value="TreeGrafter"/>
</dbReference>
<proteinExistence type="predicted"/>